<dbReference type="AlphaFoldDB" id="A0A0C9UTY0"/>
<dbReference type="EMBL" id="KN837298">
    <property type="protein sequence ID" value="KIJ28766.1"/>
    <property type="molecule type" value="Genomic_DNA"/>
</dbReference>
<gene>
    <name evidence="1" type="ORF">M422DRAFT_269888</name>
</gene>
<evidence type="ECO:0000313" key="1">
    <source>
        <dbReference type="EMBL" id="KIJ28766.1"/>
    </source>
</evidence>
<reference evidence="1 2" key="1">
    <citation type="submission" date="2014-06" db="EMBL/GenBank/DDBJ databases">
        <title>Evolutionary Origins and Diversification of the Mycorrhizal Mutualists.</title>
        <authorList>
            <consortium name="DOE Joint Genome Institute"/>
            <consortium name="Mycorrhizal Genomics Consortium"/>
            <person name="Kohler A."/>
            <person name="Kuo A."/>
            <person name="Nagy L.G."/>
            <person name="Floudas D."/>
            <person name="Copeland A."/>
            <person name="Barry K.W."/>
            <person name="Cichocki N."/>
            <person name="Veneault-Fourrey C."/>
            <person name="LaButti K."/>
            <person name="Lindquist E.A."/>
            <person name="Lipzen A."/>
            <person name="Lundell T."/>
            <person name="Morin E."/>
            <person name="Murat C."/>
            <person name="Riley R."/>
            <person name="Ohm R."/>
            <person name="Sun H."/>
            <person name="Tunlid A."/>
            <person name="Henrissat B."/>
            <person name="Grigoriev I.V."/>
            <person name="Hibbett D.S."/>
            <person name="Martin F."/>
        </authorList>
    </citation>
    <scope>NUCLEOTIDE SEQUENCE [LARGE SCALE GENOMIC DNA]</scope>
    <source>
        <strain evidence="1 2">SS14</strain>
    </source>
</reference>
<organism evidence="1 2">
    <name type="scientific">Sphaerobolus stellatus (strain SS14)</name>
    <dbReference type="NCBI Taxonomy" id="990650"/>
    <lineage>
        <taxon>Eukaryota</taxon>
        <taxon>Fungi</taxon>
        <taxon>Dikarya</taxon>
        <taxon>Basidiomycota</taxon>
        <taxon>Agaricomycotina</taxon>
        <taxon>Agaricomycetes</taxon>
        <taxon>Phallomycetidae</taxon>
        <taxon>Geastrales</taxon>
        <taxon>Sphaerobolaceae</taxon>
        <taxon>Sphaerobolus</taxon>
    </lineage>
</organism>
<dbReference type="HOGENOM" id="CLU_2656054_0_0_1"/>
<dbReference type="Proteomes" id="UP000054279">
    <property type="component" value="Unassembled WGS sequence"/>
</dbReference>
<sequence length="76" mass="7935">MTLGPKAWAAVGVFNPSFNHSPVICVCLEDVESTGNRMTLGPEAWAAVYVESTGNQITPGPDLGQLSVCAPPLSFS</sequence>
<name>A0A0C9UTY0_SPHS4</name>
<keyword evidence="2" id="KW-1185">Reference proteome</keyword>
<evidence type="ECO:0000313" key="2">
    <source>
        <dbReference type="Proteomes" id="UP000054279"/>
    </source>
</evidence>
<proteinExistence type="predicted"/>
<protein>
    <submittedName>
        <fullName evidence="1">Unplaced genomic scaffold SPHSTscaffold_223, whole genome shotgun sequence</fullName>
    </submittedName>
</protein>
<accession>A0A0C9UTY0</accession>